<sequence>MRVLAPRNIVSQYLAIPFFSRKPVNAQTRTDHTTPSVKELPAPDGAGKSPKEDEDGWIGRHPRLEIERYSAPL</sequence>
<dbReference type="EMBL" id="UINC01105853">
    <property type="protein sequence ID" value="SVC70108.1"/>
    <property type="molecule type" value="Genomic_DNA"/>
</dbReference>
<evidence type="ECO:0000313" key="2">
    <source>
        <dbReference type="EMBL" id="SVC70108.1"/>
    </source>
</evidence>
<protein>
    <submittedName>
        <fullName evidence="2">Uncharacterized protein</fullName>
    </submittedName>
</protein>
<accession>A0A382PBJ7</accession>
<name>A0A382PBJ7_9ZZZZ</name>
<evidence type="ECO:0000256" key="1">
    <source>
        <dbReference type="SAM" id="MobiDB-lite"/>
    </source>
</evidence>
<organism evidence="2">
    <name type="scientific">marine metagenome</name>
    <dbReference type="NCBI Taxonomy" id="408172"/>
    <lineage>
        <taxon>unclassified sequences</taxon>
        <taxon>metagenomes</taxon>
        <taxon>ecological metagenomes</taxon>
    </lineage>
</organism>
<dbReference type="AlphaFoldDB" id="A0A382PBJ7"/>
<gene>
    <name evidence="2" type="ORF">METZ01_LOCUS322962</name>
</gene>
<feature type="compositionally biased region" description="Polar residues" evidence="1">
    <location>
        <begin position="25"/>
        <end position="36"/>
    </location>
</feature>
<feature type="region of interest" description="Disordered" evidence="1">
    <location>
        <begin position="22"/>
        <end position="60"/>
    </location>
</feature>
<reference evidence="2" key="1">
    <citation type="submission" date="2018-05" db="EMBL/GenBank/DDBJ databases">
        <authorList>
            <person name="Lanie J.A."/>
            <person name="Ng W.-L."/>
            <person name="Kazmierczak K.M."/>
            <person name="Andrzejewski T.M."/>
            <person name="Davidsen T.M."/>
            <person name="Wayne K.J."/>
            <person name="Tettelin H."/>
            <person name="Glass J.I."/>
            <person name="Rusch D."/>
            <person name="Podicherti R."/>
            <person name="Tsui H.-C.T."/>
            <person name="Winkler M.E."/>
        </authorList>
    </citation>
    <scope>NUCLEOTIDE SEQUENCE</scope>
</reference>
<proteinExistence type="predicted"/>